<dbReference type="EMBL" id="PIQF01000001">
    <property type="protein sequence ID" value="RUO77689.1"/>
    <property type="molecule type" value="Genomic_DNA"/>
</dbReference>
<dbReference type="CDD" id="cd08023">
    <property type="entry name" value="GH16_laminarinase_like"/>
    <property type="match status" value="1"/>
</dbReference>
<dbReference type="Proteomes" id="UP000287908">
    <property type="component" value="Unassembled WGS sequence"/>
</dbReference>
<organism evidence="4 5">
    <name type="scientific">Idiomarina seosinensis</name>
    <dbReference type="NCBI Taxonomy" id="281739"/>
    <lineage>
        <taxon>Bacteria</taxon>
        <taxon>Pseudomonadati</taxon>
        <taxon>Pseudomonadota</taxon>
        <taxon>Gammaproteobacteria</taxon>
        <taxon>Alteromonadales</taxon>
        <taxon>Idiomarinaceae</taxon>
        <taxon>Idiomarina</taxon>
    </lineage>
</organism>
<feature type="chain" id="PRO_5019048424" evidence="2">
    <location>
        <begin position="26"/>
        <end position="881"/>
    </location>
</feature>
<evidence type="ECO:0000313" key="4">
    <source>
        <dbReference type="EMBL" id="RUO77689.1"/>
    </source>
</evidence>
<keyword evidence="4" id="KW-0378">Hydrolase</keyword>
<name>A0A432ZID4_9GAMM</name>
<dbReference type="SUPFAM" id="SSF49785">
    <property type="entry name" value="Galactose-binding domain-like"/>
    <property type="match status" value="3"/>
</dbReference>
<dbReference type="InterPro" id="IPR000757">
    <property type="entry name" value="Beta-glucanase-like"/>
</dbReference>
<dbReference type="PROSITE" id="PS51257">
    <property type="entry name" value="PROKAR_LIPOPROTEIN"/>
    <property type="match status" value="1"/>
</dbReference>
<sequence>MKPTNLTLKPLALALVALGLSGCGGGDSVETNTDYTQIDTTEPVNDWELVWSDDFEGSSIDDSKWTFEVNCQGGGNNEQQCYTDSPDNAFVSDGTLKIVAMPAGEDSDGPLPYTSARLNSKNKGDFKYGRIEVRAKMPEGQGSWPAVWMMPTDSVYGGWPKSGEIDIVEAVNLKTTDEDGNVENNVHGTLHYGRDWPDNSSSGKAYELADGANPADEFHTYAIEWQQGEIRWYVDGYLYQTQRDSQVRFNSKGEAIGLNHQGWFTEYYDQSSGELTVDYGPAPFDQQFHLIMNLAVGGDWPENTNNLGIDESAFADGQTLEIDYINVYQCNQNPDTGKGCETLRAGYDDEETLITGEAPIPSPPSTTVENLTIFDGTPNPNWPAWDCCGGSTPALIDDAEKGQVYQFVVNDTPTVNGFISREEFITDESGEPQPFDATGMIETGSISFDMKLNSAPSDSSASWLFKVESDNNASFAELPLTESSEGVSPTVGEWQTYTYPLQQLVDAGLEPNAIDAFMVFPSWGLGAGAEYSLTNVEITSPEAEAPELVLFDDQQNPDWPLWDCCGGTTPQEVTDEERGIVGEFEIGATPTVVGFKPADGSGIQFDASALMVEGVVEFDMKVVSPPNNQDSVWKFKVESNGAETAVEIDLASGNGGESPVTGEWQTYTFPLQQLADAGLDLSAIDVIMIFPAWDTGEGAVFRVDEARIYDPSAGSDEITIFDEQVNADWSLWDCCAGSEPQVVEVDAPYNNVAQFEILGSPETVLGFLANEGATFDASSLLANGAISFDMRVVDQPTGADAQWLVKVESSGAATAVELPLSAGNYDEEPVAGEWATYNFTLQSLFDAGLDISDISVIMIFPTWGQSSGAVYQVDNLSIENF</sequence>
<proteinExistence type="inferred from homology"/>
<comment type="similarity">
    <text evidence="1">Belongs to the glycosyl hydrolase 16 family.</text>
</comment>
<comment type="caution">
    <text evidence="4">The sequence shown here is derived from an EMBL/GenBank/DDBJ whole genome shotgun (WGS) entry which is preliminary data.</text>
</comment>
<dbReference type="PROSITE" id="PS51762">
    <property type="entry name" value="GH16_2"/>
    <property type="match status" value="1"/>
</dbReference>
<evidence type="ECO:0000256" key="2">
    <source>
        <dbReference type="SAM" id="SignalP"/>
    </source>
</evidence>
<evidence type="ECO:0000256" key="1">
    <source>
        <dbReference type="ARBA" id="ARBA00006865"/>
    </source>
</evidence>
<dbReference type="GO" id="GO:0005975">
    <property type="term" value="P:carbohydrate metabolic process"/>
    <property type="evidence" value="ECO:0007669"/>
    <property type="project" value="InterPro"/>
</dbReference>
<feature type="signal peptide" evidence="2">
    <location>
        <begin position="1"/>
        <end position="25"/>
    </location>
</feature>
<dbReference type="PANTHER" id="PTHR10963:SF55">
    <property type="entry name" value="GLYCOSIDE HYDROLASE FAMILY 16 PROTEIN"/>
    <property type="match status" value="1"/>
</dbReference>
<keyword evidence="2" id="KW-0732">Signal</keyword>
<accession>A0A432ZID4</accession>
<dbReference type="Gene3D" id="2.60.120.200">
    <property type="match status" value="1"/>
</dbReference>
<dbReference type="InterPro" id="IPR008979">
    <property type="entry name" value="Galactose-bd-like_sf"/>
</dbReference>
<dbReference type="InterPro" id="IPR050546">
    <property type="entry name" value="Glycosyl_Hydrlase_16"/>
</dbReference>
<dbReference type="PANTHER" id="PTHR10963">
    <property type="entry name" value="GLYCOSYL HYDROLASE-RELATED"/>
    <property type="match status" value="1"/>
</dbReference>
<dbReference type="Gene3D" id="2.60.120.430">
    <property type="entry name" value="Galactose-binding lectin"/>
    <property type="match status" value="3"/>
</dbReference>
<gene>
    <name evidence="4" type="ORF">CWI81_04215</name>
</gene>
<evidence type="ECO:0000313" key="5">
    <source>
        <dbReference type="Proteomes" id="UP000287908"/>
    </source>
</evidence>
<keyword evidence="5" id="KW-1185">Reference proteome</keyword>
<dbReference type="Pfam" id="PF00722">
    <property type="entry name" value="Glyco_hydro_16"/>
    <property type="match status" value="1"/>
</dbReference>
<dbReference type="GO" id="GO:0004553">
    <property type="term" value="F:hydrolase activity, hydrolyzing O-glycosyl compounds"/>
    <property type="evidence" value="ECO:0007669"/>
    <property type="project" value="InterPro"/>
</dbReference>
<feature type="domain" description="GH16" evidence="3">
    <location>
        <begin position="33"/>
        <end position="333"/>
    </location>
</feature>
<dbReference type="AlphaFoldDB" id="A0A432ZID4"/>
<dbReference type="SUPFAM" id="SSF49899">
    <property type="entry name" value="Concanavalin A-like lectins/glucanases"/>
    <property type="match status" value="1"/>
</dbReference>
<dbReference type="OrthoDB" id="9809583at2"/>
<protein>
    <submittedName>
        <fullName evidence="4">Glycosyl hydrolase family 16</fullName>
    </submittedName>
</protein>
<evidence type="ECO:0000259" key="3">
    <source>
        <dbReference type="PROSITE" id="PS51762"/>
    </source>
</evidence>
<dbReference type="RefSeq" id="WP_126783958.1">
    <property type="nucleotide sequence ID" value="NZ_PIQF01000001.1"/>
</dbReference>
<reference evidence="4 5" key="1">
    <citation type="journal article" date="2011" name="Front. Microbiol.">
        <title>Genomic signatures of strain selection and enhancement in Bacillus atrophaeus var. globigii, a historical biowarfare simulant.</title>
        <authorList>
            <person name="Gibbons H.S."/>
            <person name="Broomall S.M."/>
            <person name="McNew L.A."/>
            <person name="Daligault H."/>
            <person name="Chapman C."/>
            <person name="Bruce D."/>
            <person name="Karavis M."/>
            <person name="Krepps M."/>
            <person name="McGregor P.A."/>
            <person name="Hong C."/>
            <person name="Park K.H."/>
            <person name="Akmal A."/>
            <person name="Feldman A."/>
            <person name="Lin J.S."/>
            <person name="Chang W.E."/>
            <person name="Higgs B.W."/>
            <person name="Demirev P."/>
            <person name="Lindquist J."/>
            <person name="Liem A."/>
            <person name="Fochler E."/>
            <person name="Read T.D."/>
            <person name="Tapia R."/>
            <person name="Johnson S."/>
            <person name="Bishop-Lilly K.A."/>
            <person name="Detter C."/>
            <person name="Han C."/>
            <person name="Sozhamannan S."/>
            <person name="Rosenzweig C.N."/>
            <person name="Skowronski E.W."/>
        </authorList>
    </citation>
    <scope>NUCLEOTIDE SEQUENCE [LARGE SCALE GENOMIC DNA]</scope>
    <source>
        <strain evidence="4 5">CL-SP19</strain>
    </source>
</reference>
<dbReference type="InterPro" id="IPR013320">
    <property type="entry name" value="ConA-like_dom_sf"/>
</dbReference>